<dbReference type="STRING" id="1192866.LEP1GSC133_0773"/>
<evidence type="ECO:0000256" key="2">
    <source>
        <dbReference type="ARBA" id="ARBA00022737"/>
    </source>
</evidence>
<sequence>MKKLSIFLIYLIGSATCVLNADPQSDLTKSIYTVLNKKDWVDKRFVILVLPDNITHCSDSRRNRKKEEELGALMESLGAKNYVRAFSVDEEKALNPNKPDCPMALLKTKKVDFFVIVVIKAGVYNGSLYGPILGNRTFQFSSGKVDPSLQVNLRLEVEGKEAVELKVHKDVRNLKIWTKLLKRITGMSALTDLEELRVDELDLQNVPKFDFDRPYQLVIFNNYIKDIHADDFDQNALNVDISRNLIEDDSWFCDIATIKEIDLTRNKLRFVDCLLSNDHVEKVNSSFNYISNIKARKLGNKIQFLDLSYNGLRSFPWNTFNRSGIKDLNLSNNQLYDIGVIDLSTIERVDLSNNPMLKVIIGEKSRNLKTLRISTKTVVEFKNPIKRCETSEKADKTNAREKRCVSVEYEDTQQMQNPR</sequence>
<dbReference type="EMBL" id="AKWF02000015">
    <property type="protein sequence ID" value="EMO65091.1"/>
    <property type="molecule type" value="Genomic_DNA"/>
</dbReference>
<dbReference type="AlphaFoldDB" id="M6WCB6"/>
<feature type="region of interest" description="Disordered" evidence="3">
    <location>
        <begin position="391"/>
        <end position="419"/>
    </location>
</feature>
<dbReference type="SUPFAM" id="SSF52058">
    <property type="entry name" value="L domain-like"/>
    <property type="match status" value="1"/>
</dbReference>
<keyword evidence="4" id="KW-0732">Signal</keyword>
<evidence type="ECO:0000313" key="5">
    <source>
        <dbReference type="EMBL" id="EMO65091.1"/>
    </source>
</evidence>
<dbReference type="PANTHER" id="PTHR45712:SF22">
    <property type="entry name" value="INSULIN-LIKE GROWTH FACTOR-BINDING PROTEIN COMPLEX ACID LABILE SUBUNIT"/>
    <property type="match status" value="1"/>
</dbReference>
<reference evidence="5 6" key="1">
    <citation type="submission" date="2013-01" db="EMBL/GenBank/DDBJ databases">
        <authorList>
            <person name="Harkins D.M."/>
            <person name="Durkin A.S."/>
            <person name="Brinkac L.M."/>
            <person name="Haft D.H."/>
            <person name="Selengut J.D."/>
            <person name="Sanka R."/>
            <person name="DePew J."/>
            <person name="Purushe J."/>
            <person name="Picardeau M."/>
            <person name="Werts C."/>
            <person name="Goarant C."/>
            <person name="Vinetz J.M."/>
            <person name="Sutton G.G."/>
            <person name="Nierman W.C."/>
            <person name="Fouts D.E."/>
        </authorList>
    </citation>
    <scope>NUCLEOTIDE SEQUENCE [LARGE SCALE GENOMIC DNA]</scope>
    <source>
        <strain evidence="5 6">200901868</strain>
    </source>
</reference>
<keyword evidence="1" id="KW-0433">Leucine-rich repeat</keyword>
<dbReference type="PROSITE" id="PS51450">
    <property type="entry name" value="LRR"/>
    <property type="match status" value="1"/>
</dbReference>
<evidence type="ECO:0008006" key="7">
    <source>
        <dbReference type="Google" id="ProtNLM"/>
    </source>
</evidence>
<dbReference type="InterPro" id="IPR001611">
    <property type="entry name" value="Leu-rich_rpt"/>
</dbReference>
<dbReference type="PANTHER" id="PTHR45712">
    <property type="entry name" value="AGAP008170-PA"/>
    <property type="match status" value="1"/>
</dbReference>
<dbReference type="InterPro" id="IPR032675">
    <property type="entry name" value="LRR_dom_sf"/>
</dbReference>
<dbReference type="InterPro" id="IPR050333">
    <property type="entry name" value="SLRP"/>
</dbReference>
<evidence type="ECO:0000313" key="6">
    <source>
        <dbReference type="Proteomes" id="UP000012159"/>
    </source>
</evidence>
<dbReference type="GO" id="GO:0005615">
    <property type="term" value="C:extracellular space"/>
    <property type="evidence" value="ECO:0007669"/>
    <property type="project" value="TreeGrafter"/>
</dbReference>
<protein>
    <recommendedName>
        <fullName evidence="7">Leucine rich repeat protein</fullName>
    </recommendedName>
</protein>
<gene>
    <name evidence="5" type="ORF">LEP1GSC133_0773</name>
</gene>
<feature type="signal peptide" evidence="4">
    <location>
        <begin position="1"/>
        <end position="20"/>
    </location>
</feature>
<accession>M6WCB6</accession>
<keyword evidence="2" id="KW-0677">Repeat</keyword>
<organism evidence="5 6">
    <name type="scientific">Leptospira borgpetersenii serovar Pomona str. 200901868</name>
    <dbReference type="NCBI Taxonomy" id="1192866"/>
    <lineage>
        <taxon>Bacteria</taxon>
        <taxon>Pseudomonadati</taxon>
        <taxon>Spirochaetota</taxon>
        <taxon>Spirochaetia</taxon>
        <taxon>Leptospirales</taxon>
        <taxon>Leptospiraceae</taxon>
        <taxon>Leptospira</taxon>
    </lineage>
</organism>
<feature type="chain" id="PRO_5004078876" description="Leucine rich repeat protein" evidence="4">
    <location>
        <begin position="21"/>
        <end position="419"/>
    </location>
</feature>
<dbReference type="Proteomes" id="UP000012159">
    <property type="component" value="Unassembled WGS sequence"/>
</dbReference>
<evidence type="ECO:0000256" key="3">
    <source>
        <dbReference type="SAM" id="MobiDB-lite"/>
    </source>
</evidence>
<evidence type="ECO:0000256" key="1">
    <source>
        <dbReference type="ARBA" id="ARBA00022614"/>
    </source>
</evidence>
<dbReference type="Gene3D" id="3.80.10.10">
    <property type="entry name" value="Ribonuclease Inhibitor"/>
    <property type="match status" value="1"/>
</dbReference>
<feature type="compositionally biased region" description="Basic and acidic residues" evidence="3">
    <location>
        <begin position="391"/>
        <end position="405"/>
    </location>
</feature>
<evidence type="ECO:0000256" key="4">
    <source>
        <dbReference type="SAM" id="SignalP"/>
    </source>
</evidence>
<comment type="caution">
    <text evidence="5">The sequence shown here is derived from an EMBL/GenBank/DDBJ whole genome shotgun (WGS) entry which is preliminary data.</text>
</comment>
<name>M6WCB6_LEPBO</name>
<proteinExistence type="predicted"/>